<dbReference type="InterPro" id="IPR011989">
    <property type="entry name" value="ARM-like"/>
</dbReference>
<organism evidence="2 3">
    <name type="scientific">Diploscapter pachys</name>
    <dbReference type="NCBI Taxonomy" id="2018661"/>
    <lineage>
        <taxon>Eukaryota</taxon>
        <taxon>Metazoa</taxon>
        <taxon>Ecdysozoa</taxon>
        <taxon>Nematoda</taxon>
        <taxon>Chromadorea</taxon>
        <taxon>Rhabditida</taxon>
        <taxon>Rhabditina</taxon>
        <taxon>Rhabditomorpha</taxon>
        <taxon>Rhabditoidea</taxon>
        <taxon>Rhabditidae</taxon>
        <taxon>Diploscapter</taxon>
    </lineage>
</organism>
<sequence length="297" mass="33375">MVGLKLLLIFSIALVCSSIKDSATAKFTSEEKEFIEKNWEYIKEDLNTKDKEIVIDDGEIKMTACIPGKAVTDPGCIDILLEGLKNGDLTVDDISEEKYLKTFIETLKSDNPEVVEAALIPIYEIVSDGTDYHIQILIDMGLLKELKRAGEMSQDTTEIVILLIRKLASNSPSQIQAIYEAGLIDFLVNNIDFITIFGEKELPASFILLRILNKANNKGEILLSILHYESLMTLIDKLNSTEDRSLIDDIVMIIQICLDHAEKENTILHQKAMEILTMHVNVEKLNEDTDSGQKDEL</sequence>
<keyword evidence="3" id="KW-1185">Reference proteome</keyword>
<dbReference type="SUPFAM" id="SSF48371">
    <property type="entry name" value="ARM repeat"/>
    <property type="match status" value="1"/>
</dbReference>
<accession>A0A2A2L089</accession>
<dbReference type="AlphaFoldDB" id="A0A2A2L089"/>
<dbReference type="EMBL" id="LIAE01007403">
    <property type="protein sequence ID" value="PAV79527.1"/>
    <property type="molecule type" value="Genomic_DNA"/>
</dbReference>
<comment type="caution">
    <text evidence="2">The sequence shown here is derived from an EMBL/GenBank/DDBJ whole genome shotgun (WGS) entry which is preliminary data.</text>
</comment>
<name>A0A2A2L089_9BILA</name>
<evidence type="ECO:0000313" key="3">
    <source>
        <dbReference type="Proteomes" id="UP000218231"/>
    </source>
</evidence>
<feature type="signal peptide" evidence="1">
    <location>
        <begin position="1"/>
        <end position="18"/>
    </location>
</feature>
<evidence type="ECO:0008006" key="4">
    <source>
        <dbReference type="Google" id="ProtNLM"/>
    </source>
</evidence>
<evidence type="ECO:0000313" key="2">
    <source>
        <dbReference type="EMBL" id="PAV79527.1"/>
    </source>
</evidence>
<reference evidence="2 3" key="1">
    <citation type="journal article" date="2017" name="Curr. Biol.">
        <title>Genome architecture and evolution of a unichromosomal asexual nematode.</title>
        <authorList>
            <person name="Fradin H."/>
            <person name="Zegar C."/>
            <person name="Gutwein M."/>
            <person name="Lucas J."/>
            <person name="Kovtun M."/>
            <person name="Corcoran D."/>
            <person name="Baugh L.R."/>
            <person name="Kiontke K."/>
            <person name="Gunsalus K."/>
            <person name="Fitch D.H."/>
            <person name="Piano F."/>
        </authorList>
    </citation>
    <scope>NUCLEOTIDE SEQUENCE [LARGE SCALE GENOMIC DNA]</scope>
    <source>
        <strain evidence="2">PF1309</strain>
    </source>
</reference>
<protein>
    <recommendedName>
        <fullName evidence="4">Armadillo repeat-containing domain-containing protein</fullName>
    </recommendedName>
</protein>
<keyword evidence="1" id="KW-0732">Signal</keyword>
<dbReference type="Proteomes" id="UP000218231">
    <property type="component" value="Unassembled WGS sequence"/>
</dbReference>
<feature type="chain" id="PRO_5012313490" description="Armadillo repeat-containing domain-containing protein" evidence="1">
    <location>
        <begin position="19"/>
        <end position="297"/>
    </location>
</feature>
<gene>
    <name evidence="2" type="ORF">WR25_17008</name>
</gene>
<dbReference type="Gene3D" id="1.25.10.10">
    <property type="entry name" value="Leucine-rich Repeat Variant"/>
    <property type="match status" value="1"/>
</dbReference>
<proteinExistence type="predicted"/>
<evidence type="ECO:0000256" key="1">
    <source>
        <dbReference type="SAM" id="SignalP"/>
    </source>
</evidence>
<dbReference type="InterPro" id="IPR016024">
    <property type="entry name" value="ARM-type_fold"/>
</dbReference>